<organism evidence="1 2">
    <name type="scientific">Ambispora leptoticha</name>
    <dbReference type="NCBI Taxonomy" id="144679"/>
    <lineage>
        <taxon>Eukaryota</taxon>
        <taxon>Fungi</taxon>
        <taxon>Fungi incertae sedis</taxon>
        <taxon>Mucoromycota</taxon>
        <taxon>Glomeromycotina</taxon>
        <taxon>Glomeromycetes</taxon>
        <taxon>Archaeosporales</taxon>
        <taxon>Ambisporaceae</taxon>
        <taxon>Ambispora</taxon>
    </lineage>
</organism>
<name>A0A9N9HV92_9GLOM</name>
<evidence type="ECO:0000313" key="1">
    <source>
        <dbReference type="EMBL" id="CAG8706919.1"/>
    </source>
</evidence>
<reference evidence="1" key="1">
    <citation type="submission" date="2021-06" db="EMBL/GenBank/DDBJ databases">
        <authorList>
            <person name="Kallberg Y."/>
            <person name="Tangrot J."/>
            <person name="Rosling A."/>
        </authorList>
    </citation>
    <scope>NUCLEOTIDE SEQUENCE</scope>
    <source>
        <strain evidence="1">FL130A</strain>
    </source>
</reference>
<dbReference type="OrthoDB" id="2424554at2759"/>
<accession>A0A9N9HV92</accession>
<dbReference type="AlphaFoldDB" id="A0A9N9HV92"/>
<evidence type="ECO:0000313" key="2">
    <source>
        <dbReference type="Proteomes" id="UP000789508"/>
    </source>
</evidence>
<protein>
    <submittedName>
        <fullName evidence="1">11995_t:CDS:1</fullName>
    </submittedName>
</protein>
<dbReference type="Proteomes" id="UP000789508">
    <property type="component" value="Unassembled WGS sequence"/>
</dbReference>
<dbReference type="EMBL" id="CAJVPS010021266">
    <property type="protein sequence ID" value="CAG8706919.1"/>
    <property type="molecule type" value="Genomic_DNA"/>
</dbReference>
<keyword evidence="2" id="KW-1185">Reference proteome</keyword>
<feature type="non-terminal residue" evidence="1">
    <location>
        <position position="95"/>
    </location>
</feature>
<comment type="caution">
    <text evidence="1">The sequence shown here is derived from an EMBL/GenBank/DDBJ whole genome shotgun (WGS) entry which is preliminary data.</text>
</comment>
<gene>
    <name evidence="1" type="ORF">ALEPTO_LOCUS11773</name>
</gene>
<proteinExistence type="predicted"/>
<sequence length="95" mass="11517">MACHYRLTAYIEVLDQNANEYNKYVIFLACIELKDHSYALEKQFTNTKKRCKDHFKKYDFFKQKYGRDEAQAILDDTDSEITIQKCQRKRVHRQD</sequence>